<sequence length="121" mass="12944">MQKAFNGRQRPGIVKANLLHFGDEVCVNGSNDLVPTGTVPLKVFAVRVRNVMAGKPADIGPRQQEPSNIRMGSRHRENAAVGIGLRKLTRSVAFKRKAELGNRKAGVLGCGVPLIDCDTAG</sequence>
<comment type="caution">
    <text evidence="2">The sequence shown here is derived from an EMBL/GenBank/DDBJ whole genome shotgun (WGS) entry which is preliminary data.</text>
</comment>
<dbReference type="AlphaFoldDB" id="A0A644Y520"/>
<organism evidence="2">
    <name type="scientific">bioreactor metagenome</name>
    <dbReference type="NCBI Taxonomy" id="1076179"/>
    <lineage>
        <taxon>unclassified sequences</taxon>
        <taxon>metagenomes</taxon>
        <taxon>ecological metagenomes</taxon>
    </lineage>
</organism>
<feature type="region of interest" description="Disordered" evidence="1">
    <location>
        <begin position="56"/>
        <end position="75"/>
    </location>
</feature>
<name>A0A644Y520_9ZZZZ</name>
<accession>A0A644Y520</accession>
<gene>
    <name evidence="2" type="ORF">SDC9_68108</name>
</gene>
<evidence type="ECO:0000256" key="1">
    <source>
        <dbReference type="SAM" id="MobiDB-lite"/>
    </source>
</evidence>
<protein>
    <submittedName>
        <fullName evidence="2">Uncharacterized protein</fullName>
    </submittedName>
</protein>
<reference evidence="2" key="1">
    <citation type="submission" date="2019-08" db="EMBL/GenBank/DDBJ databases">
        <authorList>
            <person name="Kucharzyk K."/>
            <person name="Murdoch R.W."/>
            <person name="Higgins S."/>
            <person name="Loffler F."/>
        </authorList>
    </citation>
    <scope>NUCLEOTIDE SEQUENCE</scope>
</reference>
<dbReference type="EMBL" id="VSSQ01003638">
    <property type="protein sequence ID" value="MPM21663.1"/>
    <property type="molecule type" value="Genomic_DNA"/>
</dbReference>
<evidence type="ECO:0000313" key="2">
    <source>
        <dbReference type="EMBL" id="MPM21663.1"/>
    </source>
</evidence>
<proteinExistence type="predicted"/>